<evidence type="ECO:0000256" key="3">
    <source>
        <dbReference type="ARBA" id="ARBA00022900"/>
    </source>
</evidence>
<dbReference type="PRINTS" id="PR00292">
    <property type="entry name" value="POTATOINHBTR"/>
</dbReference>
<dbReference type="InterPro" id="IPR000864">
    <property type="entry name" value="Prot_inh_pot1"/>
</dbReference>
<evidence type="ECO:0000313" key="6">
    <source>
        <dbReference type="Proteomes" id="UP000467840"/>
    </source>
</evidence>
<dbReference type="AlphaFoldDB" id="A0A6A6NJF7"/>
<comment type="similarity">
    <text evidence="1">Belongs to the protease inhibitor I13 (potato type I serine protease inhibitor) family.</text>
</comment>
<dbReference type="Gene3D" id="3.30.10.10">
    <property type="entry name" value="Trypsin Inhibitor V, subunit A"/>
    <property type="match status" value="1"/>
</dbReference>
<dbReference type="Proteomes" id="UP000467840">
    <property type="component" value="Chromosome 5"/>
</dbReference>
<organism evidence="5 6">
    <name type="scientific">Hevea brasiliensis</name>
    <name type="common">Para rubber tree</name>
    <name type="synonym">Siphonia brasiliensis</name>
    <dbReference type="NCBI Taxonomy" id="3981"/>
    <lineage>
        <taxon>Eukaryota</taxon>
        <taxon>Viridiplantae</taxon>
        <taxon>Streptophyta</taxon>
        <taxon>Embryophyta</taxon>
        <taxon>Tracheophyta</taxon>
        <taxon>Spermatophyta</taxon>
        <taxon>Magnoliopsida</taxon>
        <taxon>eudicotyledons</taxon>
        <taxon>Gunneridae</taxon>
        <taxon>Pentapetalae</taxon>
        <taxon>rosids</taxon>
        <taxon>fabids</taxon>
        <taxon>Malpighiales</taxon>
        <taxon>Euphorbiaceae</taxon>
        <taxon>Crotonoideae</taxon>
        <taxon>Micrandreae</taxon>
        <taxon>Hevea</taxon>
    </lineage>
</organism>
<keyword evidence="6" id="KW-1185">Reference proteome</keyword>
<dbReference type="InterPro" id="IPR036354">
    <property type="entry name" value="Prot_inh_pot1_sf"/>
</dbReference>
<feature type="region of interest" description="Disordered" evidence="4">
    <location>
        <begin position="86"/>
        <end position="105"/>
    </location>
</feature>
<dbReference type="Pfam" id="PF00280">
    <property type="entry name" value="potato_inhibit"/>
    <property type="match status" value="1"/>
</dbReference>
<accession>A0A6A6NJF7</accession>
<evidence type="ECO:0000313" key="5">
    <source>
        <dbReference type="EMBL" id="KAF2325325.1"/>
    </source>
</evidence>
<dbReference type="PROSITE" id="PS00285">
    <property type="entry name" value="POTATO_INHIBITOR"/>
    <property type="match status" value="1"/>
</dbReference>
<dbReference type="EMBL" id="JAAGAX010000001">
    <property type="protein sequence ID" value="KAF2325325.1"/>
    <property type="molecule type" value="Genomic_DNA"/>
</dbReference>
<dbReference type="PANTHER" id="PTHR33091:SF73">
    <property type="entry name" value="INHIBITOR OF TRYPSIN AND HAGEMAN FACTOR-LIKE"/>
    <property type="match status" value="1"/>
</dbReference>
<proteinExistence type="inferred from homology"/>
<sequence>MASQSPVKDAWPELIGTNGDIAAGIIETENANVKAIVLKKGSPMTMEYNLCRVLVFVDDNRVVHIMKPSVVSRSLEGKKASIDDSVVSVPSERNPVPPSSASPCTYINGGSSHGGHC</sequence>
<keyword evidence="3" id="KW-0722">Serine protease inhibitor</keyword>
<dbReference type="GO" id="GO:0009611">
    <property type="term" value="P:response to wounding"/>
    <property type="evidence" value="ECO:0007669"/>
    <property type="project" value="InterPro"/>
</dbReference>
<dbReference type="SUPFAM" id="SSF54654">
    <property type="entry name" value="CI-2 family of serine protease inhibitors"/>
    <property type="match status" value="1"/>
</dbReference>
<comment type="caution">
    <text evidence="5">The sequence shown here is derived from an EMBL/GenBank/DDBJ whole genome shotgun (WGS) entry which is preliminary data.</text>
</comment>
<evidence type="ECO:0000256" key="4">
    <source>
        <dbReference type="SAM" id="MobiDB-lite"/>
    </source>
</evidence>
<evidence type="ECO:0008006" key="7">
    <source>
        <dbReference type="Google" id="ProtNLM"/>
    </source>
</evidence>
<evidence type="ECO:0000256" key="2">
    <source>
        <dbReference type="ARBA" id="ARBA00022690"/>
    </source>
</evidence>
<dbReference type="GO" id="GO:0004867">
    <property type="term" value="F:serine-type endopeptidase inhibitor activity"/>
    <property type="evidence" value="ECO:0007669"/>
    <property type="project" value="UniProtKB-KW"/>
</dbReference>
<protein>
    <recommendedName>
        <fullName evidence="7">Protease inhibitor</fullName>
    </recommendedName>
</protein>
<reference evidence="5 6" key="1">
    <citation type="journal article" date="2020" name="Mol. Plant">
        <title>The Chromosome-Based Rubber Tree Genome Provides New Insights into Spurge Genome Evolution and Rubber Biosynthesis.</title>
        <authorList>
            <person name="Liu J."/>
            <person name="Shi C."/>
            <person name="Shi C.C."/>
            <person name="Li W."/>
            <person name="Zhang Q.J."/>
            <person name="Zhang Y."/>
            <person name="Li K."/>
            <person name="Lu H.F."/>
            <person name="Shi C."/>
            <person name="Zhu S.T."/>
            <person name="Xiao Z.Y."/>
            <person name="Nan H."/>
            <person name="Yue Y."/>
            <person name="Zhu X.G."/>
            <person name="Wu Y."/>
            <person name="Hong X.N."/>
            <person name="Fan G.Y."/>
            <person name="Tong Y."/>
            <person name="Zhang D."/>
            <person name="Mao C.L."/>
            <person name="Liu Y.L."/>
            <person name="Hao S.J."/>
            <person name="Liu W.Q."/>
            <person name="Lv M.Q."/>
            <person name="Zhang H.B."/>
            <person name="Liu Y."/>
            <person name="Hu-Tang G.R."/>
            <person name="Wang J.P."/>
            <person name="Wang J.H."/>
            <person name="Sun Y.H."/>
            <person name="Ni S.B."/>
            <person name="Chen W.B."/>
            <person name="Zhang X.C."/>
            <person name="Jiao Y.N."/>
            <person name="Eichler E.E."/>
            <person name="Li G.H."/>
            <person name="Liu X."/>
            <person name="Gao L.Z."/>
        </authorList>
    </citation>
    <scope>NUCLEOTIDE SEQUENCE [LARGE SCALE GENOMIC DNA]</scope>
    <source>
        <strain evidence="6">cv. GT1</strain>
        <tissue evidence="5">Leaf</tissue>
    </source>
</reference>
<evidence type="ECO:0000256" key="1">
    <source>
        <dbReference type="ARBA" id="ARBA00008210"/>
    </source>
</evidence>
<gene>
    <name evidence="5" type="ORF">GH714_026628</name>
</gene>
<keyword evidence="2" id="KW-0646">Protease inhibitor</keyword>
<dbReference type="PANTHER" id="PTHR33091">
    <property type="entry name" value="PROTEIN, PUTATIVE, EXPRESSED-RELATED"/>
    <property type="match status" value="1"/>
</dbReference>
<name>A0A6A6NJF7_HEVBR</name>